<dbReference type="EMBL" id="JARKIF010000011">
    <property type="protein sequence ID" value="KAJ7627099.1"/>
    <property type="molecule type" value="Genomic_DNA"/>
</dbReference>
<protein>
    <submittedName>
        <fullName evidence="1">Uncharacterized protein</fullName>
    </submittedName>
</protein>
<accession>A0AAD7BQ08</accession>
<dbReference type="AlphaFoldDB" id="A0AAD7BQ08"/>
<evidence type="ECO:0000313" key="2">
    <source>
        <dbReference type="Proteomes" id="UP001221142"/>
    </source>
</evidence>
<evidence type="ECO:0000313" key="1">
    <source>
        <dbReference type="EMBL" id="KAJ7627099.1"/>
    </source>
</evidence>
<gene>
    <name evidence="1" type="ORF">FB45DRAFT_1059923</name>
</gene>
<reference evidence="1" key="1">
    <citation type="submission" date="2023-03" db="EMBL/GenBank/DDBJ databases">
        <title>Massive genome expansion in bonnet fungi (Mycena s.s.) driven by repeated elements and novel gene families across ecological guilds.</title>
        <authorList>
            <consortium name="Lawrence Berkeley National Laboratory"/>
            <person name="Harder C.B."/>
            <person name="Miyauchi S."/>
            <person name="Viragh M."/>
            <person name="Kuo A."/>
            <person name="Thoen E."/>
            <person name="Andreopoulos B."/>
            <person name="Lu D."/>
            <person name="Skrede I."/>
            <person name="Drula E."/>
            <person name="Henrissat B."/>
            <person name="Morin E."/>
            <person name="Kohler A."/>
            <person name="Barry K."/>
            <person name="LaButti K."/>
            <person name="Morin E."/>
            <person name="Salamov A."/>
            <person name="Lipzen A."/>
            <person name="Mereny Z."/>
            <person name="Hegedus B."/>
            <person name="Baldrian P."/>
            <person name="Stursova M."/>
            <person name="Weitz H."/>
            <person name="Taylor A."/>
            <person name="Grigoriev I.V."/>
            <person name="Nagy L.G."/>
            <person name="Martin F."/>
            <person name="Kauserud H."/>
        </authorList>
    </citation>
    <scope>NUCLEOTIDE SEQUENCE</scope>
    <source>
        <strain evidence="1">9284</strain>
    </source>
</reference>
<name>A0AAD7BQ08_9AGAR</name>
<keyword evidence="2" id="KW-1185">Reference proteome</keyword>
<organism evidence="1 2">
    <name type="scientific">Roridomyces roridus</name>
    <dbReference type="NCBI Taxonomy" id="1738132"/>
    <lineage>
        <taxon>Eukaryota</taxon>
        <taxon>Fungi</taxon>
        <taxon>Dikarya</taxon>
        <taxon>Basidiomycota</taxon>
        <taxon>Agaricomycotina</taxon>
        <taxon>Agaricomycetes</taxon>
        <taxon>Agaricomycetidae</taxon>
        <taxon>Agaricales</taxon>
        <taxon>Marasmiineae</taxon>
        <taxon>Mycenaceae</taxon>
        <taxon>Roridomyces</taxon>
    </lineage>
</organism>
<comment type="caution">
    <text evidence="1">The sequence shown here is derived from an EMBL/GenBank/DDBJ whole genome shotgun (WGS) entry which is preliminary data.</text>
</comment>
<dbReference type="Proteomes" id="UP001221142">
    <property type="component" value="Unassembled WGS sequence"/>
</dbReference>
<proteinExistence type="predicted"/>
<sequence>MDPNLRFLNEDVPRTAQPTNAIFSHSKHFIINGGTFTNINHQPAMNPPNFPMISMGSVLLNREVGSVVYRRRGINTVRRVMYSAEVVGVRAPMTAAIIEGAGAQESWREEVSRYLDVRHPYLLQLYCVANTGRVGAIVFHDSLVQYTEFRDQYDQSHFSQVFLWACIDRQLQMAGQYISVQSWSDHSVWILPDKGTVTVDLVLPDSWDNTLGHYACNFRPPNTSFKNPPPKDELLNLMSVDTYHRVCSWYLSEDTWFTCPTNTSVKLGCIFHAAGQEIQQSFEVASFSDVKGVDLGWGTQDRIIPVHWNPIEIGEGIFILEPGWIRVDSTSVLDKYCRVFYLNDGSEPWLAQACHVLEALEVESNMGEYFLAYDVEYHLHLLGLDEDSPPPAGYLFLCPQLPHDSCSSSSDLAYWSIDPLGEERLTAEDASMLGFPTIQLEVKVLGRSWNDEVYAGIRQLYVAKGYEPNTLDVGAELGYPICEMSCTEGAFIAHLSEVGTKMDGIVLDVAPEKTAWLQVQPHPSPQIGNVYVTLALALVVGCLGLVDSSYFCQI</sequence>